<keyword evidence="11" id="KW-0460">Magnesium</keyword>
<organism evidence="18 19">
    <name type="scientific">Popillia japonica</name>
    <name type="common">Japanese beetle</name>
    <dbReference type="NCBI Taxonomy" id="7064"/>
    <lineage>
        <taxon>Eukaryota</taxon>
        <taxon>Metazoa</taxon>
        <taxon>Ecdysozoa</taxon>
        <taxon>Arthropoda</taxon>
        <taxon>Hexapoda</taxon>
        <taxon>Insecta</taxon>
        <taxon>Pterygota</taxon>
        <taxon>Neoptera</taxon>
        <taxon>Endopterygota</taxon>
        <taxon>Coleoptera</taxon>
        <taxon>Polyphaga</taxon>
        <taxon>Scarabaeiformia</taxon>
        <taxon>Scarabaeidae</taxon>
        <taxon>Rutelinae</taxon>
        <taxon>Popillia</taxon>
    </lineage>
</organism>
<evidence type="ECO:0000256" key="13">
    <source>
        <dbReference type="ARBA" id="ARBA00023136"/>
    </source>
</evidence>
<evidence type="ECO:0000256" key="7">
    <source>
        <dbReference type="ARBA" id="ARBA00022723"/>
    </source>
</evidence>
<dbReference type="Pfam" id="PF01163">
    <property type="entry name" value="RIO1"/>
    <property type="match status" value="1"/>
</dbReference>
<dbReference type="GO" id="GO:0004674">
    <property type="term" value="F:protein serine/threonine kinase activity"/>
    <property type="evidence" value="ECO:0007669"/>
    <property type="project" value="UniProtKB-KW"/>
</dbReference>
<dbReference type="SUPFAM" id="SSF56112">
    <property type="entry name" value="Protein kinase-like (PK-like)"/>
    <property type="match status" value="1"/>
</dbReference>
<evidence type="ECO:0000256" key="6">
    <source>
        <dbReference type="ARBA" id="ARBA00022692"/>
    </source>
</evidence>
<comment type="similarity">
    <text evidence="2">Belongs to the protein kinase superfamily. RIO-type Ser/Thr kinase family.</text>
</comment>
<comment type="subcellular location">
    <subcellularLocation>
        <location evidence="1">Membrane</location>
        <topology evidence="1">Multi-pass membrane protein</topology>
    </subcellularLocation>
</comment>
<comment type="catalytic activity">
    <reaction evidence="15">
        <text>L-seryl-[protein] + ATP = O-phospho-L-seryl-[protein] + ADP + H(+)</text>
        <dbReference type="Rhea" id="RHEA:17989"/>
        <dbReference type="Rhea" id="RHEA-COMP:9863"/>
        <dbReference type="Rhea" id="RHEA-COMP:11604"/>
        <dbReference type="ChEBI" id="CHEBI:15378"/>
        <dbReference type="ChEBI" id="CHEBI:29999"/>
        <dbReference type="ChEBI" id="CHEBI:30616"/>
        <dbReference type="ChEBI" id="CHEBI:83421"/>
        <dbReference type="ChEBI" id="CHEBI:456216"/>
        <dbReference type="EC" id="2.7.11.1"/>
    </reaction>
</comment>
<evidence type="ECO:0000313" key="19">
    <source>
        <dbReference type="Proteomes" id="UP001458880"/>
    </source>
</evidence>
<evidence type="ECO:0000256" key="10">
    <source>
        <dbReference type="ARBA" id="ARBA00022840"/>
    </source>
</evidence>
<keyword evidence="4" id="KW-0723">Serine/threonine-protein kinase</keyword>
<evidence type="ECO:0000256" key="16">
    <source>
        <dbReference type="SAM" id="Phobius"/>
    </source>
</evidence>
<dbReference type="PANTHER" id="PTHR45723">
    <property type="entry name" value="SERINE/THREONINE-PROTEIN KINASE RIO1"/>
    <property type="match status" value="1"/>
</dbReference>
<evidence type="ECO:0000259" key="17">
    <source>
        <dbReference type="SMART" id="SM00090"/>
    </source>
</evidence>
<keyword evidence="13 16" id="KW-0472">Membrane</keyword>
<dbReference type="InterPro" id="IPR051272">
    <property type="entry name" value="RIO-type_Ser/Thr_kinase"/>
</dbReference>
<proteinExistence type="inferred from homology"/>
<dbReference type="InterPro" id="IPR018934">
    <property type="entry name" value="RIO_dom"/>
</dbReference>
<keyword evidence="7" id="KW-0479">Metal-binding</keyword>
<evidence type="ECO:0000256" key="8">
    <source>
        <dbReference type="ARBA" id="ARBA00022741"/>
    </source>
</evidence>
<keyword evidence="6 16" id="KW-0812">Transmembrane</keyword>
<evidence type="ECO:0000256" key="3">
    <source>
        <dbReference type="ARBA" id="ARBA00012513"/>
    </source>
</evidence>
<evidence type="ECO:0000256" key="4">
    <source>
        <dbReference type="ARBA" id="ARBA00022527"/>
    </source>
</evidence>
<gene>
    <name evidence="18" type="ORF">QE152_g38775</name>
</gene>
<dbReference type="SMART" id="SM00090">
    <property type="entry name" value="RIO"/>
    <property type="match status" value="1"/>
</dbReference>
<dbReference type="InterPro" id="IPR000687">
    <property type="entry name" value="RIO_kinase"/>
</dbReference>
<dbReference type="InterPro" id="IPR011009">
    <property type="entry name" value="Kinase-like_dom_sf"/>
</dbReference>
<name>A0AAW1HVH0_POPJA</name>
<dbReference type="Proteomes" id="UP001458880">
    <property type="component" value="Unassembled WGS sequence"/>
</dbReference>
<dbReference type="GO" id="GO:0016020">
    <property type="term" value="C:membrane"/>
    <property type="evidence" value="ECO:0007669"/>
    <property type="project" value="UniProtKB-SubCell"/>
</dbReference>
<dbReference type="GO" id="GO:0005524">
    <property type="term" value="F:ATP binding"/>
    <property type="evidence" value="ECO:0007669"/>
    <property type="project" value="UniProtKB-KW"/>
</dbReference>
<feature type="transmembrane region" description="Helical" evidence="16">
    <location>
        <begin position="71"/>
        <end position="94"/>
    </location>
</feature>
<feature type="transmembrane region" description="Helical" evidence="16">
    <location>
        <begin position="191"/>
        <end position="211"/>
    </location>
</feature>
<dbReference type="EMBL" id="JASPKY010000862">
    <property type="protein sequence ID" value="KAK9680870.1"/>
    <property type="molecule type" value="Genomic_DNA"/>
</dbReference>
<evidence type="ECO:0000256" key="1">
    <source>
        <dbReference type="ARBA" id="ARBA00004141"/>
    </source>
</evidence>
<keyword evidence="5" id="KW-0808">Transferase</keyword>
<evidence type="ECO:0000256" key="2">
    <source>
        <dbReference type="ARBA" id="ARBA00009196"/>
    </source>
</evidence>
<keyword evidence="12 16" id="KW-1133">Transmembrane helix</keyword>
<evidence type="ECO:0000256" key="11">
    <source>
        <dbReference type="ARBA" id="ARBA00022842"/>
    </source>
</evidence>
<reference evidence="18 19" key="1">
    <citation type="journal article" date="2024" name="BMC Genomics">
        <title>De novo assembly and annotation of Popillia japonica's genome with initial clues to its potential as an invasive pest.</title>
        <authorList>
            <person name="Cucini C."/>
            <person name="Boschi S."/>
            <person name="Funari R."/>
            <person name="Cardaioli E."/>
            <person name="Iannotti N."/>
            <person name="Marturano G."/>
            <person name="Paoli F."/>
            <person name="Bruttini M."/>
            <person name="Carapelli A."/>
            <person name="Frati F."/>
            <person name="Nardi F."/>
        </authorList>
    </citation>
    <scope>NUCLEOTIDE SEQUENCE [LARGE SCALE GENOMIC DNA]</scope>
    <source>
        <strain evidence="18">DMR45628</strain>
    </source>
</reference>
<dbReference type="EC" id="2.7.11.1" evidence="3"/>
<feature type="transmembrane region" description="Helical" evidence="16">
    <location>
        <begin position="101"/>
        <end position="119"/>
    </location>
</feature>
<evidence type="ECO:0000256" key="5">
    <source>
        <dbReference type="ARBA" id="ARBA00022679"/>
    </source>
</evidence>
<dbReference type="InterPro" id="IPR025754">
    <property type="entry name" value="TRC8_N_dom"/>
</dbReference>
<feature type="domain" description="RIO kinase" evidence="17">
    <location>
        <begin position="350"/>
        <end position="599"/>
    </location>
</feature>
<dbReference type="Gene3D" id="3.30.200.20">
    <property type="entry name" value="Phosphorylase Kinase, domain 1"/>
    <property type="match status" value="1"/>
</dbReference>
<comment type="catalytic activity">
    <reaction evidence="14">
        <text>L-threonyl-[protein] + ATP = O-phospho-L-threonyl-[protein] + ADP + H(+)</text>
        <dbReference type="Rhea" id="RHEA:46608"/>
        <dbReference type="Rhea" id="RHEA-COMP:11060"/>
        <dbReference type="Rhea" id="RHEA-COMP:11605"/>
        <dbReference type="ChEBI" id="CHEBI:15378"/>
        <dbReference type="ChEBI" id="CHEBI:30013"/>
        <dbReference type="ChEBI" id="CHEBI:30616"/>
        <dbReference type="ChEBI" id="CHEBI:61977"/>
        <dbReference type="ChEBI" id="CHEBI:456216"/>
        <dbReference type="EC" id="2.7.11.1"/>
    </reaction>
</comment>
<dbReference type="AlphaFoldDB" id="A0AAW1HVH0"/>
<comment type="caution">
    <text evidence="18">The sequence shown here is derived from an EMBL/GenBank/DDBJ whole genome shotgun (WGS) entry which is preliminary data.</text>
</comment>
<accession>A0AAW1HVH0</accession>
<protein>
    <recommendedName>
        <fullName evidence="3">non-specific serine/threonine protein kinase</fullName>
        <ecNumber evidence="3">2.7.11.1</ecNumber>
    </recommendedName>
</protein>
<dbReference type="Gene3D" id="1.10.510.10">
    <property type="entry name" value="Transferase(Phosphotransferase) domain 1"/>
    <property type="match status" value="1"/>
</dbReference>
<evidence type="ECO:0000313" key="18">
    <source>
        <dbReference type="EMBL" id="KAK9680870.1"/>
    </source>
</evidence>
<evidence type="ECO:0000256" key="15">
    <source>
        <dbReference type="ARBA" id="ARBA00048679"/>
    </source>
</evidence>
<keyword evidence="10" id="KW-0067">ATP-binding</keyword>
<dbReference type="GO" id="GO:0046872">
    <property type="term" value="F:metal ion binding"/>
    <property type="evidence" value="ECO:0007669"/>
    <property type="project" value="UniProtKB-KW"/>
</dbReference>
<evidence type="ECO:0000256" key="9">
    <source>
        <dbReference type="ARBA" id="ARBA00022777"/>
    </source>
</evidence>
<keyword evidence="8" id="KW-0547">Nucleotide-binding</keyword>
<keyword evidence="19" id="KW-1185">Reference proteome</keyword>
<evidence type="ECO:0000256" key="14">
    <source>
        <dbReference type="ARBA" id="ARBA00047899"/>
    </source>
</evidence>
<dbReference type="Pfam" id="PF13705">
    <property type="entry name" value="TRC8_N"/>
    <property type="match status" value="1"/>
</dbReference>
<evidence type="ECO:0000256" key="12">
    <source>
        <dbReference type="ARBA" id="ARBA00022989"/>
    </source>
</evidence>
<sequence length="628" mass="72070">MSLRAKLLTFVEIVLRVPPLFVIDEILKLGLGLSDLTEHDLSGFDERLNKVEDTTYNYSINIGYDPTLYKFIVISTVRLLLSTFGCVIALCLFVLNTKHLIIVYMYLMSVGVVFVSYWTNLNMAKQVISLTEEFKVETSILDDVLSLNYKNLTVPNGSAFIVVQNFVIQCVFSFIFLNIHLGPRYPIIQKLLPVSFLTPSLIAVLPLPSAILNHSPVFAALLPLSLVKYVLWASIVSVSDPWYPLVLPATVIMVNEAKQKLSKKPKNKEYLFTLSTHKWNHGLGDEQLAKILQDKYSKANMCISKDVYDQNSLYNDDSNIDEMENKVDKMYWEKYDSILQEFDPIPLYNGRSKRIAISNTKLKNNHGNHVKTTLILDKMIANGIFDNIKGVMTTGKEATIFNAHKEIISSGITALKRYIAKVYKIKQPISHWIYDHKTDTYKHTVRYPRSTKLAHLKARKEMLYYQRMKNARIPCPEVIAFDDHVIVLSVIGETEPATSLLCAQIKELEKRIQVYKQVVKCMKTLYIECNLIHGDLSGENILWYNDTCYFIDLGQSVESHEEQAFHLLFNDCRNISNYFNMVGVPKVLSAEDLFLDITGYNYLNRFSLAELQEIEMKQYEYKQNNAVT</sequence>
<feature type="transmembrane region" description="Helical" evidence="16">
    <location>
        <begin position="159"/>
        <end position="179"/>
    </location>
</feature>
<keyword evidence="9" id="KW-0418">Kinase</keyword>